<organism evidence="4 5">
    <name type="scientific">Esox lucius</name>
    <name type="common">Northern pike</name>
    <dbReference type="NCBI Taxonomy" id="8010"/>
    <lineage>
        <taxon>Eukaryota</taxon>
        <taxon>Metazoa</taxon>
        <taxon>Chordata</taxon>
        <taxon>Craniata</taxon>
        <taxon>Vertebrata</taxon>
        <taxon>Euteleostomi</taxon>
        <taxon>Actinopterygii</taxon>
        <taxon>Neopterygii</taxon>
        <taxon>Teleostei</taxon>
        <taxon>Protacanthopterygii</taxon>
        <taxon>Esociformes</taxon>
        <taxon>Esocidae</taxon>
        <taxon>Esox</taxon>
    </lineage>
</organism>
<dbReference type="Pfam" id="PF00612">
    <property type="entry name" value="IQ"/>
    <property type="match status" value="2"/>
</dbReference>
<accession>A0A3P8Y1Y1</accession>
<evidence type="ECO:0000256" key="2">
    <source>
        <dbReference type="SAM" id="Coils"/>
    </source>
</evidence>
<feature type="coiled-coil region" evidence="2">
    <location>
        <begin position="225"/>
        <end position="317"/>
    </location>
</feature>
<proteinExistence type="predicted"/>
<dbReference type="PANTHER" id="PTHR22590">
    <property type="entry name" value="MYOSIN MOTOR DOMAIN-CONTAINING PROTEIN"/>
    <property type="match status" value="1"/>
</dbReference>
<protein>
    <recommendedName>
        <fullName evidence="6">IQ motif containing E</fullName>
    </recommendedName>
</protein>
<reference evidence="5" key="1">
    <citation type="journal article" date="2014" name="PLoS ONE">
        <title>The genome and linkage map of the northern pike (Esox lucius): conserved synteny revealed between the salmonid sister group and the Neoteleostei.</title>
        <authorList>
            <person name="Rondeau E.B."/>
            <person name="Minkley D.R."/>
            <person name="Leong J.S."/>
            <person name="Messmer A.M."/>
            <person name="Jantzen J.R."/>
            <person name="von Schalburg K.R."/>
            <person name="Lemon C."/>
            <person name="Bird N.H."/>
            <person name="Koop B.F."/>
        </authorList>
    </citation>
    <scope>NUCLEOTIDE SEQUENCE</scope>
</reference>
<keyword evidence="5" id="KW-1185">Reference proteome</keyword>
<reference evidence="4" key="3">
    <citation type="submission" date="2025-08" db="UniProtKB">
        <authorList>
            <consortium name="Ensembl"/>
        </authorList>
    </citation>
    <scope>IDENTIFICATION</scope>
</reference>
<reference evidence="4" key="4">
    <citation type="submission" date="2025-09" db="UniProtKB">
        <authorList>
            <consortium name="Ensembl"/>
        </authorList>
    </citation>
    <scope>IDENTIFICATION</scope>
</reference>
<dbReference type="GeneID" id="105010374"/>
<feature type="region of interest" description="Disordered" evidence="3">
    <location>
        <begin position="172"/>
        <end position="197"/>
    </location>
</feature>
<dbReference type="RefSeq" id="XP_028978329.2">
    <property type="nucleotide sequence ID" value="XM_029122496.2"/>
</dbReference>
<gene>
    <name evidence="4" type="primary">IQCE</name>
</gene>
<feature type="coiled-coil region" evidence="2">
    <location>
        <begin position="405"/>
        <end position="478"/>
    </location>
</feature>
<feature type="region of interest" description="Disordered" evidence="3">
    <location>
        <begin position="531"/>
        <end position="552"/>
    </location>
</feature>
<keyword evidence="2" id="KW-0175">Coiled coil</keyword>
<sequence length="689" mass="77721">MSLVAGDVPTDEDFEDLVEDGLSLATYVSDSGKRSRKKKPSAKPSPRSPYLSSMNVNPRRAAVTAWRTLGDTDETLGARRDTAMERVETARTTRENWLASLSNGHSLSQSLRGDPDVTHTSTLFSSSPCTPEYLKQALALKKPKQLRSTSIDSREKEDMYDEIIHLKKSLQAQKSENDKMKAKLRRLEEDKSKKDKQIEQLLDPTKAPEYTLSLVDKKNQGSVIINGLKQRILKLEQQCAEKENTLSKLQSELKTTNLEELKITVETYFEEIQRLRAILDTAEKTNRAEIKGSQRQQKVLSSTVLRLSENLKQLKQENCMLKEELNTESPASGPKGYKDWSKQRLLRRLVELDRRLEEVMRAPVRRPGVDRGVQATPTDVATPPRVSTADGEVVAVTAQPQGEEVVGVKGRVSQLEQEKEELQGMLTNRVEEVKRLMAEREMAEEEVKRWKNEQERRSQQQRLEIEALTEKIQSLEVEDGRRERELEEVQEGKDESETAALSIQKESLELREQDIVLVQSSIRGHLQRQKELAHLRDTHSQGGQSESGGDVKSCAEADGGLVAVTLIQSVFRGHLTRSALMPERSVCSTPPPSVPIPSSRRASLTHTHITPASLCSDEDVEEDVTMLSEEDTWSVSNTPTNRRRLTPAQVELHPPPDSEAAEVVDSEDSDDDIIVSPSRPMRRREEIYF</sequence>
<evidence type="ECO:0000256" key="1">
    <source>
        <dbReference type="ARBA" id="ARBA00022737"/>
    </source>
</evidence>
<evidence type="ECO:0000256" key="3">
    <source>
        <dbReference type="SAM" id="MobiDB-lite"/>
    </source>
</evidence>
<evidence type="ECO:0008006" key="6">
    <source>
        <dbReference type="Google" id="ProtNLM"/>
    </source>
</evidence>
<name>A0A3P8Y1Y1_ESOLU</name>
<dbReference type="Bgee" id="ENSELUG00000011115">
    <property type="expression patterns" value="Expressed in testis and 13 other cell types or tissues"/>
</dbReference>
<feature type="region of interest" description="Disordered" evidence="3">
    <location>
        <begin position="478"/>
        <end position="499"/>
    </location>
</feature>
<dbReference type="STRING" id="8010.ENSELUP00000010657"/>
<dbReference type="OMA" id="TLISKCQ"/>
<dbReference type="AlphaFoldDB" id="A0A3P8Y1Y1"/>
<evidence type="ECO:0000313" key="5">
    <source>
        <dbReference type="Proteomes" id="UP000265140"/>
    </source>
</evidence>
<dbReference type="FunCoup" id="A0A3P8Y1Y1">
    <property type="interactions" value="876"/>
</dbReference>
<feature type="region of interest" description="Disordered" evidence="3">
    <location>
        <begin position="29"/>
        <end position="54"/>
    </location>
</feature>
<feature type="compositionally biased region" description="Acidic residues" evidence="3">
    <location>
        <begin position="659"/>
        <end position="673"/>
    </location>
</feature>
<feature type="compositionally biased region" description="Basic and acidic residues" evidence="3">
    <location>
        <begin position="175"/>
        <end position="197"/>
    </location>
</feature>
<feature type="region of interest" description="Disordered" evidence="3">
    <location>
        <begin position="105"/>
        <end position="126"/>
    </location>
</feature>
<keyword evidence="1" id="KW-0677">Repeat</keyword>
<evidence type="ECO:0000313" key="4">
    <source>
        <dbReference type="Ensembl" id="ENSELUP00000010657.3"/>
    </source>
</evidence>
<dbReference type="Proteomes" id="UP000265140">
    <property type="component" value="Chromosome 9"/>
</dbReference>
<reference evidence="4" key="2">
    <citation type="submission" date="2020-02" db="EMBL/GenBank/DDBJ databases">
        <title>Esox lucius (northern pike) genome, fEsoLuc1, primary haplotype.</title>
        <authorList>
            <person name="Myers G."/>
            <person name="Karagic N."/>
            <person name="Meyer A."/>
            <person name="Pippel M."/>
            <person name="Reichard M."/>
            <person name="Winkler S."/>
            <person name="Tracey A."/>
            <person name="Sims Y."/>
            <person name="Howe K."/>
            <person name="Rhie A."/>
            <person name="Formenti G."/>
            <person name="Durbin R."/>
            <person name="Fedrigo O."/>
            <person name="Jarvis E.D."/>
        </authorList>
    </citation>
    <scope>NUCLEOTIDE SEQUENCE [LARGE SCALE GENOMIC DNA]</scope>
</reference>
<dbReference type="InParanoid" id="A0A3P8Y1Y1"/>
<dbReference type="Gene3D" id="1.20.5.190">
    <property type="match status" value="1"/>
</dbReference>
<feature type="compositionally biased region" description="Basic and acidic residues" evidence="3">
    <location>
        <begin position="478"/>
        <end position="496"/>
    </location>
</feature>
<dbReference type="InterPro" id="IPR052318">
    <property type="entry name" value="CellDiv_DevSignal_Domain"/>
</dbReference>
<dbReference type="PROSITE" id="PS50096">
    <property type="entry name" value="IQ"/>
    <property type="match status" value="2"/>
</dbReference>
<dbReference type="InterPro" id="IPR000048">
    <property type="entry name" value="IQ_motif_EF-hand-BS"/>
</dbReference>
<feature type="region of interest" description="Disordered" evidence="3">
    <location>
        <begin position="369"/>
        <end position="389"/>
    </location>
</feature>
<dbReference type="GeneTree" id="ENSGT00940000163679"/>
<dbReference type="Ensembl" id="ENSELUT00000001798.3">
    <property type="protein sequence ID" value="ENSELUP00000010657.3"/>
    <property type="gene ID" value="ENSELUG00000011115.3"/>
</dbReference>
<dbReference type="PANTHER" id="PTHR22590:SF3">
    <property type="entry name" value="IQ DOMAIN-CONTAINING PROTEIN E"/>
    <property type="match status" value="1"/>
</dbReference>
<feature type="region of interest" description="Disordered" evidence="3">
    <location>
        <begin position="629"/>
        <end position="675"/>
    </location>
</feature>